<dbReference type="EMBL" id="LT629742">
    <property type="protein sequence ID" value="SDR75411.1"/>
    <property type="molecule type" value="Genomic_DNA"/>
</dbReference>
<dbReference type="OrthoDB" id="4772204at2"/>
<keyword evidence="3" id="KW-0378">Hydrolase</keyword>
<dbReference type="Pfam" id="PF02517">
    <property type="entry name" value="Rce1-like"/>
    <property type="match status" value="1"/>
</dbReference>
<dbReference type="STRING" id="412690.SAMN04489834_0146"/>
<organism evidence="3 4">
    <name type="scientific">Microterricola viridarii</name>
    <dbReference type="NCBI Taxonomy" id="412690"/>
    <lineage>
        <taxon>Bacteria</taxon>
        <taxon>Bacillati</taxon>
        <taxon>Actinomycetota</taxon>
        <taxon>Actinomycetes</taxon>
        <taxon>Micrococcales</taxon>
        <taxon>Microbacteriaceae</taxon>
        <taxon>Microterricola</taxon>
    </lineage>
</organism>
<keyword evidence="1" id="KW-1133">Transmembrane helix</keyword>
<evidence type="ECO:0000259" key="2">
    <source>
        <dbReference type="Pfam" id="PF02517"/>
    </source>
</evidence>
<feature type="transmembrane region" description="Helical" evidence="1">
    <location>
        <begin position="188"/>
        <end position="213"/>
    </location>
</feature>
<evidence type="ECO:0000313" key="3">
    <source>
        <dbReference type="EMBL" id="SDR75411.1"/>
    </source>
</evidence>
<keyword evidence="1" id="KW-0812">Transmembrane</keyword>
<feature type="transmembrane region" description="Helical" evidence="1">
    <location>
        <begin position="20"/>
        <end position="41"/>
    </location>
</feature>
<feature type="transmembrane region" description="Helical" evidence="1">
    <location>
        <begin position="233"/>
        <end position="256"/>
    </location>
</feature>
<dbReference type="GO" id="GO:0080120">
    <property type="term" value="P:CAAX-box protein maturation"/>
    <property type="evidence" value="ECO:0007669"/>
    <property type="project" value="UniProtKB-ARBA"/>
</dbReference>
<dbReference type="GO" id="GO:0004175">
    <property type="term" value="F:endopeptidase activity"/>
    <property type="evidence" value="ECO:0007669"/>
    <property type="project" value="UniProtKB-ARBA"/>
</dbReference>
<gene>
    <name evidence="3" type="ORF">SAMN04489834_0146</name>
</gene>
<proteinExistence type="predicted"/>
<feature type="transmembrane region" description="Helical" evidence="1">
    <location>
        <begin position="157"/>
        <end position="176"/>
    </location>
</feature>
<evidence type="ECO:0000313" key="4">
    <source>
        <dbReference type="Proteomes" id="UP000181956"/>
    </source>
</evidence>
<dbReference type="GO" id="GO:0006508">
    <property type="term" value="P:proteolysis"/>
    <property type="evidence" value="ECO:0007669"/>
    <property type="project" value="UniProtKB-KW"/>
</dbReference>
<dbReference type="Proteomes" id="UP000181956">
    <property type="component" value="Chromosome I"/>
</dbReference>
<feature type="transmembrane region" description="Helical" evidence="1">
    <location>
        <begin position="93"/>
        <end position="111"/>
    </location>
</feature>
<keyword evidence="4" id="KW-1185">Reference proteome</keyword>
<feature type="transmembrane region" description="Helical" evidence="1">
    <location>
        <begin position="118"/>
        <end position="137"/>
    </location>
</feature>
<dbReference type="AlphaFoldDB" id="A0A1H1LLL8"/>
<accession>A0A1H1LLL8</accession>
<keyword evidence="3" id="KW-0645">Protease</keyword>
<keyword evidence="1" id="KW-0472">Membrane</keyword>
<protein>
    <submittedName>
        <fullName evidence="3">CAAX protease self-immunity</fullName>
    </submittedName>
</protein>
<feature type="domain" description="CAAX prenyl protease 2/Lysostaphin resistance protein A-like" evidence="2">
    <location>
        <begin position="122"/>
        <end position="219"/>
    </location>
</feature>
<feature type="transmembrane region" description="Helical" evidence="1">
    <location>
        <begin position="53"/>
        <end position="73"/>
    </location>
</feature>
<reference evidence="4" key="1">
    <citation type="submission" date="2016-10" db="EMBL/GenBank/DDBJ databases">
        <authorList>
            <person name="Varghese N."/>
            <person name="Submissions S."/>
        </authorList>
    </citation>
    <scope>NUCLEOTIDE SEQUENCE [LARGE SCALE GENOMIC DNA]</scope>
    <source>
        <strain evidence="4">DSM 21772</strain>
    </source>
</reference>
<name>A0A1H1LLL8_9MICO</name>
<evidence type="ECO:0000256" key="1">
    <source>
        <dbReference type="SAM" id="Phobius"/>
    </source>
</evidence>
<dbReference type="InterPro" id="IPR003675">
    <property type="entry name" value="Rce1/LyrA-like_dom"/>
</dbReference>
<dbReference type="RefSeq" id="WP_083362336.1">
    <property type="nucleotide sequence ID" value="NZ_LT629742.1"/>
</dbReference>
<sequence>MPDAASMSPWKRFWERGGGWKALLLVVVYYALYQGGGFVFLPLLQQVDPQSAAFVLVGTALPVLLGCVLLLVFGLSLGWLRELFGPQPIRGSWWMWIAVAAVLLFNILRFATIDYAEAGFDVVATWLLAGLFIGFAEEVLTRGYVVNLMRKAGHPEILVAVVSAALFAGLHSGNLLTGQPLFATLIQVGYTFGFGICMYLALRVTGNIIWPILLHATTDPSIFLQTAYPADGALTSIAGLGNIVVIIVGLVLLIFIRGRITAREGDPALASQPVPPITNAGV</sequence>